<accession>A0AB38F6U9</accession>
<dbReference type="EC" id="3.4.-.-" evidence="3"/>
<name>A0AB38F6U9_RHOWR</name>
<protein>
    <submittedName>
        <fullName evidence="3">Metallopeptidase</fullName>
        <ecNumber evidence="3">3.4.-.-</ecNumber>
    </submittedName>
</protein>
<evidence type="ECO:0000259" key="2">
    <source>
        <dbReference type="Pfam" id="PF01321"/>
    </source>
</evidence>
<proteinExistence type="predicted"/>
<dbReference type="Proteomes" id="UP000251211">
    <property type="component" value="Unassembled WGS sequence"/>
</dbReference>
<feature type="domain" description="Creatinase N-terminal" evidence="2">
    <location>
        <begin position="21"/>
        <end position="176"/>
    </location>
</feature>
<gene>
    <name evidence="3" type="ORF">NCTC13229_00711</name>
</gene>
<dbReference type="Gene3D" id="3.40.350.10">
    <property type="entry name" value="Creatinase/prolidase N-terminal domain"/>
    <property type="match status" value="1"/>
</dbReference>
<reference evidence="3 4" key="1">
    <citation type="submission" date="2018-06" db="EMBL/GenBank/DDBJ databases">
        <authorList>
            <consortium name="Pathogen Informatics"/>
            <person name="Doyle S."/>
        </authorList>
    </citation>
    <scope>NUCLEOTIDE SEQUENCE [LARGE SCALE GENOMIC DNA]</scope>
    <source>
        <strain evidence="3 4">NCTC13229</strain>
    </source>
</reference>
<dbReference type="PANTHER" id="PTHR46112">
    <property type="entry name" value="AMINOPEPTIDASE"/>
    <property type="match status" value="1"/>
</dbReference>
<dbReference type="InterPro" id="IPR029149">
    <property type="entry name" value="Creatin/AminoP/Spt16_N"/>
</dbReference>
<evidence type="ECO:0000259" key="1">
    <source>
        <dbReference type="Pfam" id="PF00557"/>
    </source>
</evidence>
<organism evidence="3 4">
    <name type="scientific">Rhodococcus wratislaviensis</name>
    <name type="common">Tsukamurella wratislaviensis</name>
    <dbReference type="NCBI Taxonomy" id="44752"/>
    <lineage>
        <taxon>Bacteria</taxon>
        <taxon>Bacillati</taxon>
        <taxon>Actinomycetota</taxon>
        <taxon>Actinomycetes</taxon>
        <taxon>Mycobacteriales</taxon>
        <taxon>Nocardiaceae</taxon>
        <taxon>Rhodococcus</taxon>
    </lineage>
</organism>
<dbReference type="Gene3D" id="3.90.230.10">
    <property type="entry name" value="Creatinase/methionine aminopeptidase superfamily"/>
    <property type="match status" value="1"/>
</dbReference>
<dbReference type="EMBL" id="UAUI01000001">
    <property type="protein sequence ID" value="SPZ35321.1"/>
    <property type="molecule type" value="Genomic_DNA"/>
</dbReference>
<dbReference type="CDD" id="cd01066">
    <property type="entry name" value="APP_MetAP"/>
    <property type="match status" value="1"/>
</dbReference>
<evidence type="ECO:0000313" key="4">
    <source>
        <dbReference type="Proteomes" id="UP000251211"/>
    </source>
</evidence>
<evidence type="ECO:0000313" key="3">
    <source>
        <dbReference type="EMBL" id="SPZ35321.1"/>
    </source>
</evidence>
<dbReference type="AlphaFoldDB" id="A0AB38F6U9"/>
<dbReference type="PANTHER" id="PTHR46112:SF8">
    <property type="entry name" value="CYTOPLASMIC PEPTIDASE PEPQ-RELATED"/>
    <property type="match status" value="1"/>
</dbReference>
<dbReference type="GO" id="GO:0016787">
    <property type="term" value="F:hydrolase activity"/>
    <property type="evidence" value="ECO:0007669"/>
    <property type="project" value="UniProtKB-KW"/>
</dbReference>
<feature type="domain" description="Peptidase M24" evidence="1">
    <location>
        <begin position="184"/>
        <end position="385"/>
    </location>
</feature>
<keyword evidence="3" id="KW-0378">Hydrolase</keyword>
<dbReference type="Pfam" id="PF01321">
    <property type="entry name" value="Creatinase_N"/>
    <property type="match status" value="1"/>
</dbReference>
<comment type="caution">
    <text evidence="3">The sequence shown here is derived from an EMBL/GenBank/DDBJ whole genome shotgun (WGS) entry which is preliminary data.</text>
</comment>
<dbReference type="SUPFAM" id="SSF53092">
    <property type="entry name" value="Creatinase/prolidase N-terminal domain"/>
    <property type="match status" value="1"/>
</dbReference>
<dbReference type="InterPro" id="IPR050659">
    <property type="entry name" value="Peptidase_M24B"/>
</dbReference>
<dbReference type="RefSeq" id="WP_112298520.1">
    <property type="nucleotide sequence ID" value="NZ_QTTP01000001.1"/>
</dbReference>
<sequence length="402" mass="42728">MTTATASVPTLPQFDDITVARLQRLQTQLAESDFDALVCCGFENIQYATGYRSAPGVNRRAQRMAAIVTTNTVLLVGGTAESAPAIAGGFAPDRYIPYGTFFFDSIVDDHPALQTAPQQASLGSAVAYAARLISSAGVVGVDNEDCSIEVRDALVNALPGASFRNASGWLQSVRSIKLPGEVDRLRHAARLAENGVTAAIEAARPGVTENELAAIVARTMSEGGAIPKFITLTTGVRSALADEFSTDAVVREGDLLRFDIGCDYDGYRSDIGRTAVIGEPTALQSDRYAAILAGELREIEIAAPGVPAAQLFNEAIETVEAAGVIKPYRRQHAGHGIGQQIYEGFRVASDETHVLEVGNVLCVETPYYVLGWGGIMVEDTLVITEDGCESLTISTRDLRVVS</sequence>
<dbReference type="InterPro" id="IPR000587">
    <property type="entry name" value="Creatinase_N"/>
</dbReference>
<dbReference type="InterPro" id="IPR000994">
    <property type="entry name" value="Pept_M24"/>
</dbReference>
<dbReference type="InterPro" id="IPR036005">
    <property type="entry name" value="Creatinase/aminopeptidase-like"/>
</dbReference>
<dbReference type="Pfam" id="PF00557">
    <property type="entry name" value="Peptidase_M24"/>
    <property type="match status" value="1"/>
</dbReference>
<dbReference type="SUPFAM" id="SSF55920">
    <property type="entry name" value="Creatinase/aminopeptidase"/>
    <property type="match status" value="1"/>
</dbReference>